<dbReference type="InterPro" id="IPR050782">
    <property type="entry name" value="PP1_regulatory_subunit_3"/>
</dbReference>
<sequence length="321" mass="36273">AATSVDRPSHFVANNNAPVLCRRAATFPLSNQCLVKISSLKDRSLSEPKGMDIQGLDRPSFVACPLNLLQQHRDNAEPAYLSSRRPKKSVTFADDRGRPLATVKIMSEPSDVPPRINAAVLRALGIDYRDGSPDRMSSPKGTWRVEFPQPASDYSKFRSKICTRNVALENVLIDNERGRVSGIIKVKNVAFEKEVFVRFSLDDWLTFYDRPAHYLRSAGGDFDTFQFDIDLSSTDDEKCSKIEFCICYRTNGVEYWDNNDGKNFELSSEKLRKGRSEVRNSQAEATMAQSFPRSADAFLLSCPNWTEFASWTHLTTDGPYW</sequence>
<dbReference type="GO" id="GO:0000164">
    <property type="term" value="C:protein phosphatase type 1 complex"/>
    <property type="evidence" value="ECO:0007669"/>
    <property type="project" value="TreeGrafter"/>
</dbReference>
<organism evidence="2 3">
    <name type="scientific">Trichuris trichiura</name>
    <name type="common">Whipworm</name>
    <name type="synonym">Trichocephalus trichiurus</name>
    <dbReference type="NCBI Taxonomy" id="36087"/>
    <lineage>
        <taxon>Eukaryota</taxon>
        <taxon>Metazoa</taxon>
        <taxon>Ecdysozoa</taxon>
        <taxon>Nematoda</taxon>
        <taxon>Enoplea</taxon>
        <taxon>Dorylaimia</taxon>
        <taxon>Trichinellida</taxon>
        <taxon>Trichuridae</taxon>
        <taxon>Trichuris</taxon>
    </lineage>
</organism>
<dbReference type="PANTHER" id="PTHR12307">
    <property type="entry name" value="PROTEIN PHOSPHATASE 1 REGULATORY SUBUNIT"/>
    <property type="match status" value="1"/>
</dbReference>
<dbReference type="OrthoDB" id="1881at2759"/>
<feature type="domain" description="CBM21" evidence="1">
    <location>
        <begin position="158"/>
        <end position="267"/>
    </location>
</feature>
<proteinExistence type="predicted"/>
<dbReference type="PROSITE" id="PS51159">
    <property type="entry name" value="CBM21"/>
    <property type="match status" value="1"/>
</dbReference>
<dbReference type="AlphaFoldDB" id="A0A077Z9Q8"/>
<dbReference type="Pfam" id="PF03370">
    <property type="entry name" value="CBM_21"/>
    <property type="match status" value="1"/>
</dbReference>
<keyword evidence="3" id="KW-1185">Reference proteome</keyword>
<dbReference type="PANTHER" id="PTHR12307:SF48">
    <property type="entry name" value="PROTEIN PHOSPHATASE 1 REGULATORY SUBUNIT"/>
    <property type="match status" value="1"/>
</dbReference>
<evidence type="ECO:0000313" key="2">
    <source>
        <dbReference type="EMBL" id="CDW56956.1"/>
    </source>
</evidence>
<dbReference type="GO" id="GO:0008157">
    <property type="term" value="F:protein phosphatase 1 binding"/>
    <property type="evidence" value="ECO:0007669"/>
    <property type="project" value="TreeGrafter"/>
</dbReference>
<reference evidence="2" key="1">
    <citation type="submission" date="2014-01" db="EMBL/GenBank/DDBJ databases">
        <authorList>
            <person name="Aslett M."/>
        </authorList>
    </citation>
    <scope>NUCLEOTIDE SEQUENCE</scope>
</reference>
<evidence type="ECO:0000313" key="3">
    <source>
        <dbReference type="Proteomes" id="UP000030665"/>
    </source>
</evidence>
<feature type="non-terminal residue" evidence="2">
    <location>
        <position position="1"/>
    </location>
</feature>
<dbReference type="GO" id="GO:0005979">
    <property type="term" value="P:regulation of glycogen biosynthetic process"/>
    <property type="evidence" value="ECO:0007669"/>
    <property type="project" value="TreeGrafter"/>
</dbReference>
<dbReference type="Proteomes" id="UP000030665">
    <property type="component" value="Unassembled WGS sequence"/>
</dbReference>
<dbReference type="GO" id="GO:2001069">
    <property type="term" value="F:glycogen binding"/>
    <property type="evidence" value="ECO:0007669"/>
    <property type="project" value="TreeGrafter"/>
</dbReference>
<dbReference type="InterPro" id="IPR038175">
    <property type="entry name" value="CBM21_dom_sf"/>
</dbReference>
<accession>A0A077Z9Q8</accession>
<gene>
    <name evidence="2" type="ORF">TTRE_0000523901</name>
</gene>
<reference evidence="2" key="2">
    <citation type="submission" date="2014-03" db="EMBL/GenBank/DDBJ databases">
        <title>The whipworm genome and dual-species transcriptomics of an intimate host-pathogen interaction.</title>
        <authorList>
            <person name="Foth B.J."/>
            <person name="Tsai I.J."/>
            <person name="Reid A.J."/>
            <person name="Bancroft A.J."/>
            <person name="Nichol S."/>
            <person name="Tracey A."/>
            <person name="Holroyd N."/>
            <person name="Cotton J.A."/>
            <person name="Stanley E.J."/>
            <person name="Zarowiecki M."/>
            <person name="Liu J.Z."/>
            <person name="Huckvale T."/>
            <person name="Cooper P.J."/>
            <person name="Grencis R.K."/>
            <person name="Berriman M."/>
        </authorList>
    </citation>
    <scope>NUCLEOTIDE SEQUENCE [LARGE SCALE GENOMIC DNA]</scope>
</reference>
<dbReference type="EMBL" id="HG806101">
    <property type="protein sequence ID" value="CDW56956.1"/>
    <property type="molecule type" value="Genomic_DNA"/>
</dbReference>
<evidence type="ECO:0000259" key="1">
    <source>
        <dbReference type="PROSITE" id="PS51159"/>
    </source>
</evidence>
<dbReference type="STRING" id="36087.A0A077Z9Q8"/>
<protein>
    <submittedName>
        <fullName evidence="2">Protein phosphatase 1 regulatory subunit 3</fullName>
    </submittedName>
</protein>
<dbReference type="Gene3D" id="2.60.40.2440">
    <property type="entry name" value="Carbohydrate binding type-21 domain"/>
    <property type="match status" value="1"/>
</dbReference>
<name>A0A077Z9Q8_TRITR</name>
<dbReference type="InterPro" id="IPR005036">
    <property type="entry name" value="CBM21_dom"/>
</dbReference>